<evidence type="ECO:0000256" key="1">
    <source>
        <dbReference type="SAM" id="MobiDB-lite"/>
    </source>
</evidence>
<dbReference type="EMBL" id="JBFDAA010000005">
    <property type="protein sequence ID" value="KAL1132123.1"/>
    <property type="molecule type" value="Genomic_DNA"/>
</dbReference>
<evidence type="ECO:0000313" key="2">
    <source>
        <dbReference type="EMBL" id="KAL1132123.1"/>
    </source>
</evidence>
<evidence type="ECO:0000313" key="3">
    <source>
        <dbReference type="Proteomes" id="UP001558652"/>
    </source>
</evidence>
<dbReference type="AlphaFoldDB" id="A0ABD0YLH8"/>
<keyword evidence="3" id="KW-1185">Reference proteome</keyword>
<feature type="compositionally biased region" description="Basic and acidic residues" evidence="1">
    <location>
        <begin position="117"/>
        <end position="126"/>
    </location>
</feature>
<feature type="compositionally biased region" description="Basic and acidic residues" evidence="1">
    <location>
        <begin position="94"/>
        <end position="110"/>
    </location>
</feature>
<organism evidence="2 3">
    <name type="scientific">Ranatra chinensis</name>
    <dbReference type="NCBI Taxonomy" id="642074"/>
    <lineage>
        <taxon>Eukaryota</taxon>
        <taxon>Metazoa</taxon>
        <taxon>Ecdysozoa</taxon>
        <taxon>Arthropoda</taxon>
        <taxon>Hexapoda</taxon>
        <taxon>Insecta</taxon>
        <taxon>Pterygota</taxon>
        <taxon>Neoptera</taxon>
        <taxon>Paraneoptera</taxon>
        <taxon>Hemiptera</taxon>
        <taxon>Heteroptera</taxon>
        <taxon>Panheteroptera</taxon>
        <taxon>Nepomorpha</taxon>
        <taxon>Nepidae</taxon>
        <taxon>Ranatrinae</taxon>
        <taxon>Ranatra</taxon>
    </lineage>
</organism>
<dbReference type="Proteomes" id="UP001558652">
    <property type="component" value="Unassembled WGS sequence"/>
</dbReference>
<accession>A0ABD0YLH8</accession>
<sequence>MSLTKSQQYMKSREIDIFLILDLKLKEETREVRSVEKFRTRSGAPIGVGGSAQLHQALSIRPVGGNLFCLCVVGGKSTTNVTGTPAGEKSNNPNDERSPAETAIRGETRTRSFPQRIDLDRNEAVSKRKRKNP</sequence>
<feature type="compositionally biased region" description="Polar residues" evidence="1">
    <location>
        <begin position="77"/>
        <end position="93"/>
    </location>
</feature>
<feature type="region of interest" description="Disordered" evidence="1">
    <location>
        <begin position="77"/>
        <end position="133"/>
    </location>
</feature>
<gene>
    <name evidence="2" type="ORF">AAG570_010081</name>
</gene>
<comment type="caution">
    <text evidence="2">The sequence shown here is derived from an EMBL/GenBank/DDBJ whole genome shotgun (WGS) entry which is preliminary data.</text>
</comment>
<reference evidence="2 3" key="1">
    <citation type="submission" date="2024-07" db="EMBL/GenBank/DDBJ databases">
        <title>Chromosome-level genome assembly of the water stick insect Ranatra chinensis (Heteroptera: Nepidae).</title>
        <authorList>
            <person name="Liu X."/>
        </authorList>
    </citation>
    <scope>NUCLEOTIDE SEQUENCE [LARGE SCALE GENOMIC DNA]</scope>
    <source>
        <strain evidence="2">Cailab_2021Rc</strain>
        <tissue evidence="2">Muscle</tissue>
    </source>
</reference>
<proteinExistence type="predicted"/>
<name>A0ABD0YLH8_9HEMI</name>
<protein>
    <submittedName>
        <fullName evidence="2">Uncharacterized protein</fullName>
    </submittedName>
</protein>